<proteinExistence type="predicted"/>
<comment type="caution">
    <text evidence="2">The sequence shown here is derived from an EMBL/GenBank/DDBJ whole genome shotgun (WGS) entry which is preliminary data.</text>
</comment>
<dbReference type="PANTHER" id="PTHR28008:SF1">
    <property type="entry name" value="DOMAIN PROTEIN, PUTATIVE (AFU_ORTHOLOGUE AFUA_3G10980)-RELATED"/>
    <property type="match status" value="1"/>
</dbReference>
<feature type="transmembrane region" description="Helical" evidence="1">
    <location>
        <begin position="7"/>
        <end position="25"/>
    </location>
</feature>
<dbReference type="Proteomes" id="UP000193944">
    <property type="component" value="Unassembled WGS sequence"/>
</dbReference>
<keyword evidence="1" id="KW-1133">Transmembrane helix</keyword>
<keyword evidence="1" id="KW-0812">Transmembrane</keyword>
<feature type="transmembrane region" description="Helical" evidence="1">
    <location>
        <begin position="65"/>
        <end position="86"/>
    </location>
</feature>
<gene>
    <name evidence="2" type="ORF">BCR32DRAFT_270838</name>
</gene>
<sequence length="139" mass="16256">MKIRCSVVILTIILLIYFAYLGFAPNDWIKLPNFLKNNDGVLHFIIFFITTILLNYLLIFSRTFLYWTACFILMLLWSVISEVIQSLFPYRDFDAKDIIANLLGTTTSSLLILIIRIIKYKIKNKKTEPNTEKDNILLV</sequence>
<dbReference type="NCBIfam" id="NF037970">
    <property type="entry name" value="vanZ_1"/>
    <property type="match status" value="1"/>
</dbReference>
<feature type="transmembrane region" description="Helical" evidence="1">
    <location>
        <begin position="40"/>
        <end position="58"/>
    </location>
</feature>
<protein>
    <recommendedName>
        <fullName evidence="4">VanZ-like domain-containing protein</fullName>
    </recommendedName>
</protein>
<name>A0A1Y1WUD9_9FUNG</name>
<dbReference type="OrthoDB" id="63581at2759"/>
<evidence type="ECO:0008006" key="4">
    <source>
        <dbReference type="Google" id="ProtNLM"/>
    </source>
</evidence>
<dbReference type="PANTHER" id="PTHR28008">
    <property type="entry name" value="DOMAIN PROTEIN, PUTATIVE (AFU_ORTHOLOGUE AFUA_3G10980)-RELATED"/>
    <property type="match status" value="1"/>
</dbReference>
<dbReference type="EMBL" id="MCFG01000262">
    <property type="protein sequence ID" value="ORX77157.1"/>
    <property type="molecule type" value="Genomic_DNA"/>
</dbReference>
<evidence type="ECO:0000313" key="3">
    <source>
        <dbReference type="Proteomes" id="UP000193944"/>
    </source>
</evidence>
<evidence type="ECO:0000313" key="2">
    <source>
        <dbReference type="EMBL" id="ORX77157.1"/>
    </source>
</evidence>
<keyword evidence="1" id="KW-0472">Membrane</keyword>
<dbReference type="AlphaFoldDB" id="A0A1Y1WUD9"/>
<keyword evidence="3" id="KW-1185">Reference proteome</keyword>
<accession>A0A1Y1WUD9</accession>
<feature type="transmembrane region" description="Helical" evidence="1">
    <location>
        <begin position="98"/>
        <end position="118"/>
    </location>
</feature>
<organism evidence="2 3">
    <name type="scientific">Anaeromyces robustus</name>
    <dbReference type="NCBI Taxonomy" id="1754192"/>
    <lineage>
        <taxon>Eukaryota</taxon>
        <taxon>Fungi</taxon>
        <taxon>Fungi incertae sedis</taxon>
        <taxon>Chytridiomycota</taxon>
        <taxon>Chytridiomycota incertae sedis</taxon>
        <taxon>Neocallimastigomycetes</taxon>
        <taxon>Neocallimastigales</taxon>
        <taxon>Neocallimastigaceae</taxon>
        <taxon>Anaeromyces</taxon>
    </lineage>
</organism>
<reference evidence="2 3" key="2">
    <citation type="submission" date="2016-08" db="EMBL/GenBank/DDBJ databases">
        <title>Pervasive Adenine N6-methylation of Active Genes in Fungi.</title>
        <authorList>
            <consortium name="DOE Joint Genome Institute"/>
            <person name="Mondo S.J."/>
            <person name="Dannebaum R.O."/>
            <person name="Kuo R.C."/>
            <person name="Labutti K."/>
            <person name="Haridas S."/>
            <person name="Kuo A."/>
            <person name="Salamov A."/>
            <person name="Ahrendt S.R."/>
            <person name="Lipzen A."/>
            <person name="Sullivan W."/>
            <person name="Andreopoulos W.B."/>
            <person name="Clum A."/>
            <person name="Lindquist E."/>
            <person name="Daum C."/>
            <person name="Ramamoorthy G.K."/>
            <person name="Gryganskyi A."/>
            <person name="Culley D."/>
            <person name="Magnuson J.K."/>
            <person name="James T.Y."/>
            <person name="O'Malley M.A."/>
            <person name="Stajich J.E."/>
            <person name="Spatafora J.W."/>
            <person name="Visel A."/>
            <person name="Grigoriev I.V."/>
        </authorList>
    </citation>
    <scope>NUCLEOTIDE SEQUENCE [LARGE SCALE GENOMIC DNA]</scope>
    <source>
        <strain evidence="2 3">S4</strain>
    </source>
</reference>
<reference evidence="2 3" key="1">
    <citation type="submission" date="2016-08" db="EMBL/GenBank/DDBJ databases">
        <title>A Parts List for Fungal Cellulosomes Revealed by Comparative Genomics.</title>
        <authorList>
            <consortium name="DOE Joint Genome Institute"/>
            <person name="Haitjema C.H."/>
            <person name="Gilmore S.P."/>
            <person name="Henske J.K."/>
            <person name="Solomon K.V."/>
            <person name="De Groot R."/>
            <person name="Kuo A."/>
            <person name="Mondo S.J."/>
            <person name="Salamov A.A."/>
            <person name="Labutti K."/>
            <person name="Zhao Z."/>
            <person name="Chiniquy J."/>
            <person name="Barry K."/>
            <person name="Brewer H.M."/>
            <person name="Purvine S.O."/>
            <person name="Wright A.T."/>
            <person name="Boxma B."/>
            <person name="Van Alen T."/>
            <person name="Hackstein J.H."/>
            <person name="Baker S.E."/>
            <person name="Grigoriev I.V."/>
            <person name="O'Malley M.A."/>
        </authorList>
    </citation>
    <scope>NUCLEOTIDE SEQUENCE [LARGE SCALE GENOMIC DNA]</scope>
    <source>
        <strain evidence="2 3">S4</strain>
    </source>
</reference>
<evidence type="ECO:0000256" key="1">
    <source>
        <dbReference type="SAM" id="Phobius"/>
    </source>
</evidence>